<dbReference type="PANTHER" id="PTHR42796:SF4">
    <property type="entry name" value="FUMARYLACETOACETATE HYDROLASE DOMAIN-CONTAINING PROTEIN 2A"/>
    <property type="match status" value="1"/>
</dbReference>
<dbReference type="InterPro" id="IPR051121">
    <property type="entry name" value="FAH"/>
</dbReference>
<comment type="caution">
    <text evidence="4">The sequence shown here is derived from an EMBL/GenBank/DDBJ whole genome shotgun (WGS) entry which is preliminary data.</text>
</comment>
<reference evidence="4" key="1">
    <citation type="submission" date="2019-08" db="EMBL/GenBank/DDBJ databases">
        <authorList>
            <person name="Kucharzyk K."/>
            <person name="Murdoch R.W."/>
            <person name="Higgins S."/>
            <person name="Loffler F."/>
        </authorList>
    </citation>
    <scope>NUCLEOTIDE SEQUENCE</scope>
</reference>
<evidence type="ECO:0000259" key="3">
    <source>
        <dbReference type="Pfam" id="PF01557"/>
    </source>
</evidence>
<dbReference type="PANTHER" id="PTHR42796">
    <property type="entry name" value="FUMARYLACETOACETATE HYDROLASE DOMAIN-CONTAINING PROTEIN 2A-RELATED"/>
    <property type="match status" value="1"/>
</dbReference>
<gene>
    <name evidence="4" type="primary">yisK_7</name>
    <name evidence="4" type="ORF">SDC9_60315</name>
</gene>
<organism evidence="4">
    <name type="scientific">bioreactor metagenome</name>
    <dbReference type="NCBI Taxonomy" id="1076179"/>
    <lineage>
        <taxon>unclassified sequences</taxon>
        <taxon>metagenomes</taxon>
        <taxon>ecological metagenomes</taxon>
    </lineage>
</organism>
<evidence type="ECO:0000256" key="2">
    <source>
        <dbReference type="ARBA" id="ARBA00022723"/>
    </source>
</evidence>
<dbReference type="Gene3D" id="3.90.850.10">
    <property type="entry name" value="Fumarylacetoacetase-like, C-terminal domain"/>
    <property type="match status" value="1"/>
</dbReference>
<dbReference type="GO" id="GO:0046872">
    <property type="term" value="F:metal ion binding"/>
    <property type="evidence" value="ECO:0007669"/>
    <property type="project" value="UniProtKB-KW"/>
</dbReference>
<evidence type="ECO:0000313" key="4">
    <source>
        <dbReference type="EMBL" id="MPM13955.1"/>
    </source>
</evidence>
<protein>
    <recommendedName>
        <fullName evidence="3">Fumarylacetoacetase-like C-terminal domain-containing protein</fullName>
    </recommendedName>
</protein>
<keyword evidence="2" id="KW-0479">Metal-binding</keyword>
<dbReference type="GO" id="GO:0016853">
    <property type="term" value="F:isomerase activity"/>
    <property type="evidence" value="ECO:0007669"/>
    <property type="project" value="UniProtKB-ARBA"/>
</dbReference>
<accession>A0A644XCM9</accession>
<dbReference type="EMBL" id="VSSQ01002200">
    <property type="protein sequence ID" value="MPM13955.1"/>
    <property type="molecule type" value="Genomic_DNA"/>
</dbReference>
<dbReference type="GO" id="GO:0019752">
    <property type="term" value="P:carboxylic acid metabolic process"/>
    <property type="evidence" value="ECO:0007669"/>
    <property type="project" value="UniProtKB-ARBA"/>
</dbReference>
<name>A0A644XCM9_9ZZZZ</name>
<proteinExistence type="inferred from homology"/>
<comment type="similarity">
    <text evidence="1">Belongs to the FAH family.</text>
</comment>
<feature type="domain" description="Fumarylacetoacetase-like C-terminal" evidence="3">
    <location>
        <begin position="105"/>
        <end position="310"/>
    </location>
</feature>
<dbReference type="FunFam" id="3.90.850.10:FF:000002">
    <property type="entry name" value="2-hydroxyhepta-2,4-diene-1,7-dioate isomerase"/>
    <property type="match status" value="1"/>
</dbReference>
<dbReference type="Pfam" id="PF01557">
    <property type="entry name" value="FAA_hydrolase"/>
    <property type="match status" value="1"/>
</dbReference>
<dbReference type="InterPro" id="IPR011234">
    <property type="entry name" value="Fumarylacetoacetase-like_C"/>
</dbReference>
<dbReference type="AlphaFoldDB" id="A0A644XCM9"/>
<dbReference type="InterPro" id="IPR036663">
    <property type="entry name" value="Fumarylacetoacetase_C_sf"/>
</dbReference>
<sequence length="312" mass="34501">MKLLMFSYGERNDRFGTVVGDHIVDLNLACKSLLGKEGVYRSCELSDALVPSDLVRFLQGGDRSWDMLREVLKMPFELTDKVNGKRFVFKKEEVSLGAPVQNPEKIICMAHNYHDFLKEVGVPVPPEPRMFSKYTNALCGPNDPIVYPKMTKCLGYEAELAFVIGKIARNVEEKDALSYIAGYTIFNDVSASDLTSMDKQVLRGKTFDTFAPVGPYLVTADEVGDAGNLDVKLWVNDVLLQDSNTKELVYGIPALVSFLSHVFTLNPGDIVATGTPGGLAKDRIPPTYMKIGDTCSIQIEKLGTLTNKIVEM</sequence>
<evidence type="ECO:0000256" key="1">
    <source>
        <dbReference type="ARBA" id="ARBA00010211"/>
    </source>
</evidence>
<dbReference type="SUPFAM" id="SSF56529">
    <property type="entry name" value="FAH"/>
    <property type="match status" value="1"/>
</dbReference>